<dbReference type="InterPro" id="IPR050155">
    <property type="entry name" value="HAD-like_hydrolase_sf"/>
</dbReference>
<accession>A0A1I3BHM2</accession>
<evidence type="ECO:0000256" key="4">
    <source>
        <dbReference type="ARBA" id="ARBA00013078"/>
    </source>
</evidence>
<dbReference type="STRING" id="1576369.SAMN05421753_101435"/>
<evidence type="ECO:0000313" key="6">
    <source>
        <dbReference type="Proteomes" id="UP000199518"/>
    </source>
</evidence>
<keyword evidence="6" id="KW-1185">Reference proteome</keyword>
<dbReference type="GO" id="GO:0008967">
    <property type="term" value="F:phosphoglycolate phosphatase activity"/>
    <property type="evidence" value="ECO:0007669"/>
    <property type="project" value="UniProtKB-EC"/>
</dbReference>
<comment type="catalytic activity">
    <reaction evidence="1">
        <text>2-phosphoglycolate + H2O = glycolate + phosphate</text>
        <dbReference type="Rhea" id="RHEA:14369"/>
        <dbReference type="ChEBI" id="CHEBI:15377"/>
        <dbReference type="ChEBI" id="CHEBI:29805"/>
        <dbReference type="ChEBI" id="CHEBI:43474"/>
        <dbReference type="ChEBI" id="CHEBI:58033"/>
        <dbReference type="EC" id="3.1.3.18"/>
    </reaction>
</comment>
<reference evidence="6" key="1">
    <citation type="submission" date="2016-10" db="EMBL/GenBank/DDBJ databases">
        <authorList>
            <person name="Varghese N."/>
            <person name="Submissions S."/>
        </authorList>
    </citation>
    <scope>NUCLEOTIDE SEQUENCE [LARGE SCALE GENOMIC DNA]</scope>
    <source>
        <strain evidence="6">DSM 26348</strain>
    </source>
</reference>
<dbReference type="InterPro" id="IPR023214">
    <property type="entry name" value="HAD_sf"/>
</dbReference>
<sequence>MKTVCLFDIDGTLLSAGGAGQHAMEQALEEVFGVQGPYHDIPAAGRTDWAITRDLFAFHDLEVTDHQWQRFLEAYLRLLPISMTTKNGQVLPGVNELLNELSRRDDVALGLLTGNLEVGARLKLRHFDIDHHFHFGGYGDSHLDRDDVARLAHRAAGEHLTTEIHADRLWVIGDTPADVKCGRAIGAKVLAVATGIHSISELEPSRPDDLRESLADVDSVLRTLIG</sequence>
<dbReference type="SFLD" id="SFLDS00003">
    <property type="entry name" value="Haloacid_Dehalogenase"/>
    <property type="match status" value="1"/>
</dbReference>
<dbReference type="Proteomes" id="UP000199518">
    <property type="component" value="Unassembled WGS sequence"/>
</dbReference>
<dbReference type="Gene3D" id="1.10.150.240">
    <property type="entry name" value="Putative phosphatase, domain 2"/>
    <property type="match status" value="1"/>
</dbReference>
<dbReference type="RefSeq" id="WP_092047511.1">
    <property type="nucleotide sequence ID" value="NZ_FOQD01000001.1"/>
</dbReference>
<dbReference type="AlphaFoldDB" id="A0A1I3BHM2"/>
<dbReference type="OrthoDB" id="9781769at2"/>
<dbReference type="GO" id="GO:0005829">
    <property type="term" value="C:cytosol"/>
    <property type="evidence" value="ECO:0007669"/>
    <property type="project" value="TreeGrafter"/>
</dbReference>
<evidence type="ECO:0000256" key="3">
    <source>
        <dbReference type="ARBA" id="ARBA00006171"/>
    </source>
</evidence>
<dbReference type="EC" id="3.1.3.18" evidence="4"/>
<dbReference type="InterPro" id="IPR041492">
    <property type="entry name" value="HAD_2"/>
</dbReference>
<dbReference type="SFLD" id="SFLDG01129">
    <property type="entry name" value="C1.5:_HAD__Beta-PGM__Phosphata"/>
    <property type="match status" value="1"/>
</dbReference>
<evidence type="ECO:0000256" key="1">
    <source>
        <dbReference type="ARBA" id="ARBA00000830"/>
    </source>
</evidence>
<dbReference type="EMBL" id="FOQD01000001">
    <property type="protein sequence ID" value="SFH61231.1"/>
    <property type="molecule type" value="Genomic_DNA"/>
</dbReference>
<evidence type="ECO:0000256" key="2">
    <source>
        <dbReference type="ARBA" id="ARBA00004818"/>
    </source>
</evidence>
<name>A0A1I3BHM2_9PLAN</name>
<evidence type="ECO:0000313" key="5">
    <source>
        <dbReference type="EMBL" id="SFH61231.1"/>
    </source>
</evidence>
<dbReference type="GO" id="GO:0006281">
    <property type="term" value="P:DNA repair"/>
    <property type="evidence" value="ECO:0007669"/>
    <property type="project" value="TreeGrafter"/>
</dbReference>
<dbReference type="InterPro" id="IPR036412">
    <property type="entry name" value="HAD-like_sf"/>
</dbReference>
<comment type="pathway">
    <text evidence="2">Organic acid metabolism; glycolate biosynthesis; glycolate from 2-phosphoglycolate: step 1/1.</text>
</comment>
<proteinExistence type="inferred from homology"/>
<organism evidence="5 6">
    <name type="scientific">Planctomicrobium piriforme</name>
    <dbReference type="NCBI Taxonomy" id="1576369"/>
    <lineage>
        <taxon>Bacteria</taxon>
        <taxon>Pseudomonadati</taxon>
        <taxon>Planctomycetota</taxon>
        <taxon>Planctomycetia</taxon>
        <taxon>Planctomycetales</taxon>
        <taxon>Planctomycetaceae</taxon>
        <taxon>Planctomicrobium</taxon>
    </lineage>
</organism>
<dbReference type="PANTHER" id="PTHR43434:SF1">
    <property type="entry name" value="PHOSPHOGLYCOLATE PHOSPHATASE"/>
    <property type="match status" value="1"/>
</dbReference>
<comment type="similarity">
    <text evidence="3">Belongs to the HAD-like hydrolase superfamily. CbbY/CbbZ/Gph/YieH family.</text>
</comment>
<dbReference type="InterPro" id="IPR023198">
    <property type="entry name" value="PGP-like_dom2"/>
</dbReference>
<protein>
    <recommendedName>
        <fullName evidence="4">phosphoglycolate phosphatase</fullName>
        <ecNumber evidence="4">3.1.3.18</ecNumber>
    </recommendedName>
</protein>
<dbReference type="Gene3D" id="3.40.50.1000">
    <property type="entry name" value="HAD superfamily/HAD-like"/>
    <property type="match status" value="1"/>
</dbReference>
<dbReference type="Pfam" id="PF13419">
    <property type="entry name" value="HAD_2"/>
    <property type="match status" value="1"/>
</dbReference>
<dbReference type="SUPFAM" id="SSF56784">
    <property type="entry name" value="HAD-like"/>
    <property type="match status" value="1"/>
</dbReference>
<dbReference type="PANTHER" id="PTHR43434">
    <property type="entry name" value="PHOSPHOGLYCOLATE PHOSPHATASE"/>
    <property type="match status" value="1"/>
</dbReference>
<gene>
    <name evidence="5" type="ORF">SAMN05421753_101435</name>
</gene>